<dbReference type="AlphaFoldDB" id="A0A0B6XDT9"/>
<dbReference type="KEGG" id="xbv:XBW1_3605"/>
<gene>
    <name evidence="1" type="ORF">XBW1_3605</name>
</gene>
<sequence>MIIYIQKNLIEITIFKIIKIPLMRRFSPTDWRLFEPLKTLYILIVYINYLR</sequence>
<evidence type="ECO:0000313" key="1">
    <source>
        <dbReference type="EMBL" id="CDM90963.1"/>
    </source>
</evidence>
<organism evidence="1 2">
    <name type="scientific">Xenorhabdus bovienii</name>
    <name type="common">Xenorhabdus nematophila subsp. bovienii</name>
    <dbReference type="NCBI Taxonomy" id="40576"/>
    <lineage>
        <taxon>Bacteria</taxon>
        <taxon>Pseudomonadati</taxon>
        <taxon>Pseudomonadota</taxon>
        <taxon>Gammaproteobacteria</taxon>
        <taxon>Enterobacterales</taxon>
        <taxon>Morganellaceae</taxon>
        <taxon>Xenorhabdus</taxon>
    </lineage>
</organism>
<dbReference type="Proteomes" id="UP000032930">
    <property type="component" value="Chromosome"/>
</dbReference>
<evidence type="ECO:0000313" key="2">
    <source>
        <dbReference type="Proteomes" id="UP000032930"/>
    </source>
</evidence>
<reference evidence="1 2" key="1">
    <citation type="submission" date="2014-02" db="EMBL/GenBank/DDBJ databases">
        <authorList>
            <person name="Genoscope - CEA"/>
        </authorList>
    </citation>
    <scope>NUCLEOTIDE SEQUENCE [LARGE SCALE GENOMIC DNA]</scope>
    <source>
        <strain evidence="1 2">CS03</strain>
    </source>
</reference>
<accession>A0A0B6XDT9</accession>
<protein>
    <submittedName>
        <fullName evidence="1">Uncharacterized protein</fullName>
    </submittedName>
</protein>
<dbReference type="EMBL" id="FO818637">
    <property type="protein sequence ID" value="CDM90963.1"/>
    <property type="molecule type" value="Genomic_DNA"/>
</dbReference>
<name>A0A0B6XDT9_XENBV</name>
<proteinExistence type="predicted"/>